<gene>
    <name evidence="1" type="ORF">EVAR_18185_1</name>
</gene>
<comment type="caution">
    <text evidence="1">The sequence shown here is derived from an EMBL/GenBank/DDBJ whole genome shotgun (WGS) entry which is preliminary data.</text>
</comment>
<dbReference type="Proteomes" id="UP000299102">
    <property type="component" value="Unassembled WGS sequence"/>
</dbReference>
<dbReference type="EMBL" id="BGZK01000232">
    <property type="protein sequence ID" value="GBP30386.1"/>
    <property type="molecule type" value="Genomic_DNA"/>
</dbReference>
<protein>
    <submittedName>
        <fullName evidence="1">Uncharacterized protein</fullName>
    </submittedName>
</protein>
<accession>A0A4C1UWJ3</accession>
<name>A0A4C1UWJ3_EUMVA</name>
<sequence length="122" mass="13700">MSHPSNKDDKPSIDVSRWTSAFTEIVSFILFAERLLEPRRVVAGAASSPDAARAPPPSLSLSYRWLRSDEEIQDRAKSFCCLSDSEGGVNDLSRRPADTCRDHVFQLLNHVHMTPSRVFIKT</sequence>
<dbReference type="AlphaFoldDB" id="A0A4C1UWJ3"/>
<organism evidence="1 2">
    <name type="scientific">Eumeta variegata</name>
    <name type="common">Bagworm moth</name>
    <name type="synonym">Eumeta japonica</name>
    <dbReference type="NCBI Taxonomy" id="151549"/>
    <lineage>
        <taxon>Eukaryota</taxon>
        <taxon>Metazoa</taxon>
        <taxon>Ecdysozoa</taxon>
        <taxon>Arthropoda</taxon>
        <taxon>Hexapoda</taxon>
        <taxon>Insecta</taxon>
        <taxon>Pterygota</taxon>
        <taxon>Neoptera</taxon>
        <taxon>Endopterygota</taxon>
        <taxon>Lepidoptera</taxon>
        <taxon>Glossata</taxon>
        <taxon>Ditrysia</taxon>
        <taxon>Tineoidea</taxon>
        <taxon>Psychidae</taxon>
        <taxon>Oiketicinae</taxon>
        <taxon>Eumeta</taxon>
    </lineage>
</organism>
<proteinExistence type="predicted"/>
<evidence type="ECO:0000313" key="1">
    <source>
        <dbReference type="EMBL" id="GBP30386.1"/>
    </source>
</evidence>
<evidence type="ECO:0000313" key="2">
    <source>
        <dbReference type="Proteomes" id="UP000299102"/>
    </source>
</evidence>
<reference evidence="1 2" key="1">
    <citation type="journal article" date="2019" name="Commun. Biol.">
        <title>The bagworm genome reveals a unique fibroin gene that provides high tensile strength.</title>
        <authorList>
            <person name="Kono N."/>
            <person name="Nakamura H."/>
            <person name="Ohtoshi R."/>
            <person name="Tomita M."/>
            <person name="Numata K."/>
            <person name="Arakawa K."/>
        </authorList>
    </citation>
    <scope>NUCLEOTIDE SEQUENCE [LARGE SCALE GENOMIC DNA]</scope>
</reference>
<keyword evidence="2" id="KW-1185">Reference proteome</keyword>